<keyword evidence="3 10" id="KW-0812">Transmembrane</keyword>
<evidence type="ECO:0000256" key="7">
    <source>
        <dbReference type="ARBA" id="ARBA00023136"/>
    </source>
</evidence>
<evidence type="ECO:0000313" key="12">
    <source>
        <dbReference type="Proteomes" id="UP000237105"/>
    </source>
</evidence>
<dbReference type="SUPFAM" id="SSF52058">
    <property type="entry name" value="L domain-like"/>
    <property type="match status" value="1"/>
</dbReference>
<dbReference type="Pfam" id="PF00560">
    <property type="entry name" value="LRR_1"/>
    <property type="match status" value="1"/>
</dbReference>
<keyword evidence="9" id="KW-0325">Glycoprotein</keyword>
<organism evidence="11 12">
    <name type="scientific">Parasponia andersonii</name>
    <name type="common">Sponia andersonii</name>
    <dbReference type="NCBI Taxonomy" id="3476"/>
    <lineage>
        <taxon>Eukaryota</taxon>
        <taxon>Viridiplantae</taxon>
        <taxon>Streptophyta</taxon>
        <taxon>Embryophyta</taxon>
        <taxon>Tracheophyta</taxon>
        <taxon>Spermatophyta</taxon>
        <taxon>Magnoliopsida</taxon>
        <taxon>eudicotyledons</taxon>
        <taxon>Gunneridae</taxon>
        <taxon>Pentapetalae</taxon>
        <taxon>rosids</taxon>
        <taxon>fabids</taxon>
        <taxon>Rosales</taxon>
        <taxon>Cannabaceae</taxon>
        <taxon>Parasponia</taxon>
    </lineage>
</organism>
<accession>A0A2P5DZH2</accession>
<dbReference type="OrthoDB" id="1729886at2759"/>
<evidence type="ECO:0000256" key="1">
    <source>
        <dbReference type="ARBA" id="ARBA00004167"/>
    </source>
</evidence>
<evidence type="ECO:0000256" key="5">
    <source>
        <dbReference type="ARBA" id="ARBA00022737"/>
    </source>
</evidence>
<keyword evidence="4" id="KW-0732">Signal</keyword>
<dbReference type="Proteomes" id="UP000237105">
    <property type="component" value="Unassembled WGS sequence"/>
</dbReference>
<dbReference type="AlphaFoldDB" id="A0A2P5DZH2"/>
<protein>
    <submittedName>
        <fullName evidence="11">LRR domain containing protein</fullName>
    </submittedName>
</protein>
<keyword evidence="12" id="KW-1185">Reference proteome</keyword>
<dbReference type="InterPro" id="IPR052422">
    <property type="entry name" value="Auxin_Ser/Thr_Kinase"/>
</dbReference>
<dbReference type="GO" id="GO:0016020">
    <property type="term" value="C:membrane"/>
    <property type="evidence" value="ECO:0007669"/>
    <property type="project" value="UniProtKB-SubCell"/>
</dbReference>
<evidence type="ECO:0000256" key="10">
    <source>
        <dbReference type="SAM" id="Phobius"/>
    </source>
</evidence>
<keyword evidence="8" id="KW-0675">Receptor</keyword>
<evidence type="ECO:0000256" key="3">
    <source>
        <dbReference type="ARBA" id="ARBA00022692"/>
    </source>
</evidence>
<evidence type="ECO:0000256" key="4">
    <source>
        <dbReference type="ARBA" id="ARBA00022729"/>
    </source>
</evidence>
<keyword evidence="5" id="KW-0677">Repeat</keyword>
<comment type="caution">
    <text evidence="11">The sequence shown here is derived from an EMBL/GenBank/DDBJ whole genome shotgun (WGS) entry which is preliminary data.</text>
</comment>
<dbReference type="PANTHER" id="PTHR47986:SF10">
    <property type="entry name" value="RECEPTOR-LIKE KINASE TMK4"/>
    <property type="match status" value="1"/>
</dbReference>
<comment type="subcellular location">
    <subcellularLocation>
        <location evidence="1">Membrane</location>
        <topology evidence="1">Single-pass membrane protein</topology>
    </subcellularLocation>
</comment>
<feature type="transmembrane region" description="Helical" evidence="10">
    <location>
        <begin position="312"/>
        <end position="331"/>
    </location>
</feature>
<evidence type="ECO:0000256" key="8">
    <source>
        <dbReference type="ARBA" id="ARBA00023170"/>
    </source>
</evidence>
<dbReference type="Gene3D" id="3.80.10.10">
    <property type="entry name" value="Ribonuclease Inhibitor"/>
    <property type="match status" value="2"/>
</dbReference>
<sequence length="394" mass="42745">MSQNSSLVPWYFPNELSESSSLVTLNLGSSNVVGSIPDIFDFLPNLQDLMLSHNYLTGSLPPSFAGTGIRSLQLNNQKWQLSGPINVLSNMTQLHQVWLSGNWFNGSIPDLSKLDTLFDLQLRDNVFTGVVPSSLMSISSLRNVSLTNNRLQGPRPSFPSSVTDVDLNGTNSFCRDTEGPCDLQVATLLEVAGDLGYPLILASSWLGNDACKGWRFVGCDLQGNHLRLNDNTLTGPIPDSLTHLPQLRLLNVSYNNLTREIPKFQSSVSLATSGNLLLGNTPSSGSGETSSNGNRVSAGYPAGGGGKSRLRAAIAATAAAIGVLVILLFYLRKFASNILTFYRRKQTPVHGSIEAFLRNCGPLQVRRYSYLDVVERSKILYQVACVRICVTSTA</sequence>
<evidence type="ECO:0000313" key="11">
    <source>
        <dbReference type="EMBL" id="PON78677.1"/>
    </source>
</evidence>
<dbReference type="InterPro" id="IPR001611">
    <property type="entry name" value="Leu-rich_rpt"/>
</dbReference>
<proteinExistence type="predicted"/>
<keyword evidence="2" id="KW-0433">Leucine-rich repeat</keyword>
<evidence type="ECO:0000256" key="9">
    <source>
        <dbReference type="ARBA" id="ARBA00023180"/>
    </source>
</evidence>
<evidence type="ECO:0000256" key="2">
    <source>
        <dbReference type="ARBA" id="ARBA00022614"/>
    </source>
</evidence>
<keyword evidence="7 10" id="KW-0472">Membrane</keyword>
<name>A0A2P5DZH2_PARAD</name>
<dbReference type="Pfam" id="PF13855">
    <property type="entry name" value="LRR_8"/>
    <property type="match status" value="1"/>
</dbReference>
<dbReference type="EMBL" id="JXTB01000008">
    <property type="protein sequence ID" value="PON78677.1"/>
    <property type="molecule type" value="Genomic_DNA"/>
</dbReference>
<evidence type="ECO:0000256" key="6">
    <source>
        <dbReference type="ARBA" id="ARBA00022989"/>
    </source>
</evidence>
<dbReference type="STRING" id="3476.A0A2P5DZH2"/>
<dbReference type="InterPro" id="IPR032675">
    <property type="entry name" value="LRR_dom_sf"/>
</dbReference>
<gene>
    <name evidence="11" type="ORF">PanWU01x14_019350</name>
</gene>
<keyword evidence="6 10" id="KW-1133">Transmembrane helix</keyword>
<dbReference type="PANTHER" id="PTHR47986">
    <property type="entry name" value="OSJNBA0070M12.3 PROTEIN"/>
    <property type="match status" value="1"/>
</dbReference>
<reference evidence="12" key="1">
    <citation type="submission" date="2016-06" db="EMBL/GenBank/DDBJ databases">
        <title>Parallel loss of symbiosis genes in relatives of nitrogen-fixing non-legume Parasponia.</title>
        <authorList>
            <person name="Van Velzen R."/>
            <person name="Holmer R."/>
            <person name="Bu F."/>
            <person name="Rutten L."/>
            <person name="Van Zeijl A."/>
            <person name="Liu W."/>
            <person name="Santuari L."/>
            <person name="Cao Q."/>
            <person name="Sharma T."/>
            <person name="Shen D."/>
            <person name="Roswanjaya Y."/>
            <person name="Wardhani T."/>
            <person name="Kalhor M.S."/>
            <person name="Jansen J."/>
            <person name="Van den Hoogen J."/>
            <person name="Gungor B."/>
            <person name="Hartog M."/>
            <person name="Hontelez J."/>
            <person name="Verver J."/>
            <person name="Yang W.-C."/>
            <person name="Schijlen E."/>
            <person name="Repin R."/>
            <person name="Schilthuizen M."/>
            <person name="Schranz E."/>
            <person name="Heidstra R."/>
            <person name="Miyata K."/>
            <person name="Fedorova E."/>
            <person name="Kohlen W."/>
            <person name="Bisseling T."/>
            <person name="Smit S."/>
            <person name="Geurts R."/>
        </authorList>
    </citation>
    <scope>NUCLEOTIDE SEQUENCE [LARGE SCALE GENOMIC DNA]</scope>
    <source>
        <strain evidence="12">cv. WU1-14</strain>
    </source>
</reference>